<feature type="non-terminal residue" evidence="1">
    <location>
        <position position="256"/>
    </location>
</feature>
<evidence type="ECO:0000313" key="1">
    <source>
        <dbReference type="EMBL" id="SVD97028.1"/>
    </source>
</evidence>
<name>A0A382ZQV4_9ZZZZ</name>
<dbReference type="SUPFAM" id="SSF89796">
    <property type="entry name" value="CoA-transferase family III (CaiB/BaiF)"/>
    <property type="match status" value="1"/>
</dbReference>
<dbReference type="GO" id="GO:0003824">
    <property type="term" value="F:catalytic activity"/>
    <property type="evidence" value="ECO:0007669"/>
    <property type="project" value="InterPro"/>
</dbReference>
<sequence>VSIDLKQEEGVRTTLRLISDADVLIDPFRPGTTEKLGLGPDECFRGNPRLIYARMTGWGQTGPLAQAAGHDLNYLSLTGIVHAIGSKKTPIPPLNVVADMGGGAMSMALGIMAGVYEARNSGTGQVVDIAMTEGSAYLALAMYGMAAVGDYSHERQDNILDGGAPFYRCYETRDNKFVSVASIEAKFYDLLLEKTGLKGEDNLPDQLDKGSWPEMCLRFEKIFKTKTRQEWCNLMEGTDVCFAPVLTFNEAPDHPH</sequence>
<dbReference type="InterPro" id="IPR023606">
    <property type="entry name" value="CoA-Trfase_III_dom_1_sf"/>
</dbReference>
<evidence type="ECO:0008006" key="2">
    <source>
        <dbReference type="Google" id="ProtNLM"/>
    </source>
</evidence>
<dbReference type="PANTHER" id="PTHR48228">
    <property type="entry name" value="SUCCINYL-COA--D-CITRAMALATE COA-TRANSFERASE"/>
    <property type="match status" value="1"/>
</dbReference>
<dbReference type="Gene3D" id="3.30.1540.10">
    <property type="entry name" value="formyl-coa transferase, domain 3"/>
    <property type="match status" value="1"/>
</dbReference>
<reference evidence="1" key="1">
    <citation type="submission" date="2018-05" db="EMBL/GenBank/DDBJ databases">
        <authorList>
            <person name="Lanie J.A."/>
            <person name="Ng W.-L."/>
            <person name="Kazmierczak K.M."/>
            <person name="Andrzejewski T.M."/>
            <person name="Davidsen T.M."/>
            <person name="Wayne K.J."/>
            <person name="Tettelin H."/>
            <person name="Glass J.I."/>
            <person name="Rusch D."/>
            <person name="Podicherti R."/>
            <person name="Tsui H.-C.T."/>
            <person name="Winkler M.E."/>
        </authorList>
    </citation>
    <scope>NUCLEOTIDE SEQUENCE</scope>
</reference>
<dbReference type="PANTHER" id="PTHR48228:SF5">
    <property type="entry name" value="ALPHA-METHYLACYL-COA RACEMASE"/>
    <property type="match status" value="1"/>
</dbReference>
<organism evidence="1">
    <name type="scientific">marine metagenome</name>
    <dbReference type="NCBI Taxonomy" id="408172"/>
    <lineage>
        <taxon>unclassified sequences</taxon>
        <taxon>metagenomes</taxon>
        <taxon>ecological metagenomes</taxon>
    </lineage>
</organism>
<dbReference type="EMBL" id="UINC01185364">
    <property type="protein sequence ID" value="SVD97028.1"/>
    <property type="molecule type" value="Genomic_DNA"/>
</dbReference>
<feature type="non-terminal residue" evidence="1">
    <location>
        <position position="1"/>
    </location>
</feature>
<dbReference type="Pfam" id="PF02515">
    <property type="entry name" value="CoA_transf_3"/>
    <property type="match status" value="1"/>
</dbReference>
<proteinExistence type="predicted"/>
<dbReference type="InterPro" id="IPR050509">
    <property type="entry name" value="CoA-transferase_III"/>
</dbReference>
<accession>A0A382ZQV4</accession>
<dbReference type="InterPro" id="IPR044855">
    <property type="entry name" value="CoA-Trfase_III_dom3_sf"/>
</dbReference>
<dbReference type="Gene3D" id="3.40.50.10540">
    <property type="entry name" value="Crotonobetainyl-coa:carnitine coa-transferase, domain 1"/>
    <property type="match status" value="1"/>
</dbReference>
<protein>
    <recommendedName>
        <fullName evidence="2">Carnitine dehydratase</fullName>
    </recommendedName>
</protein>
<gene>
    <name evidence="1" type="ORF">METZ01_LOCUS449882</name>
</gene>
<dbReference type="AlphaFoldDB" id="A0A382ZQV4"/>
<dbReference type="InterPro" id="IPR003673">
    <property type="entry name" value="CoA-Trfase_fam_III"/>
</dbReference>